<accession>A0A382FBQ9</accession>
<gene>
    <name evidence="1" type="ORF">METZ01_LOCUS212345</name>
</gene>
<proteinExistence type="predicted"/>
<name>A0A382FBQ9_9ZZZZ</name>
<reference evidence="1" key="1">
    <citation type="submission" date="2018-05" db="EMBL/GenBank/DDBJ databases">
        <authorList>
            <person name="Lanie J.A."/>
            <person name="Ng W.-L."/>
            <person name="Kazmierczak K.M."/>
            <person name="Andrzejewski T.M."/>
            <person name="Davidsen T.M."/>
            <person name="Wayne K.J."/>
            <person name="Tettelin H."/>
            <person name="Glass J.I."/>
            <person name="Rusch D."/>
            <person name="Podicherti R."/>
            <person name="Tsui H.-C.T."/>
            <person name="Winkler M.E."/>
        </authorList>
    </citation>
    <scope>NUCLEOTIDE SEQUENCE</scope>
</reference>
<dbReference type="AlphaFoldDB" id="A0A382FBQ9"/>
<dbReference type="EMBL" id="UINC01048669">
    <property type="protein sequence ID" value="SVB59491.1"/>
    <property type="molecule type" value="Genomic_DNA"/>
</dbReference>
<sequence length="73" mass="8297">MIVEELLIIFVFIILLRRISGGYSKEMMVVLGHESSPVRRDIRTLVANIALHFLGCSADPVCAHRKELFQPVF</sequence>
<protein>
    <submittedName>
        <fullName evidence="1">Uncharacterized protein</fullName>
    </submittedName>
</protein>
<feature type="non-terminal residue" evidence="1">
    <location>
        <position position="73"/>
    </location>
</feature>
<organism evidence="1">
    <name type="scientific">marine metagenome</name>
    <dbReference type="NCBI Taxonomy" id="408172"/>
    <lineage>
        <taxon>unclassified sequences</taxon>
        <taxon>metagenomes</taxon>
        <taxon>ecological metagenomes</taxon>
    </lineage>
</organism>
<evidence type="ECO:0000313" key="1">
    <source>
        <dbReference type="EMBL" id="SVB59491.1"/>
    </source>
</evidence>